<dbReference type="AlphaFoldDB" id="A0A0G0ZHH4"/>
<comment type="subunit">
    <text evidence="6">Monomer.</text>
</comment>
<feature type="binding site" evidence="6">
    <location>
        <position position="114"/>
    </location>
    <ligand>
        <name>a divalent metal cation</name>
        <dbReference type="ChEBI" id="CHEBI:60240"/>
        <label>2</label>
        <note>catalytic</note>
    </ligand>
</feature>
<feature type="binding site" evidence="6">
    <location>
        <position position="241"/>
    </location>
    <ligand>
        <name>a divalent metal cation</name>
        <dbReference type="ChEBI" id="CHEBI:60240"/>
        <label>2</label>
        <note>catalytic</note>
    </ligand>
</feature>
<keyword evidence="5 6" id="KW-0378">Hydrolase</keyword>
<organism evidence="9 10">
    <name type="scientific">Candidatus Nomurabacteria bacterium GW2011_GWC2_42_20</name>
    <dbReference type="NCBI Taxonomy" id="1618756"/>
    <lineage>
        <taxon>Bacteria</taxon>
        <taxon>Candidatus Nomuraibacteriota</taxon>
    </lineage>
</organism>
<dbReference type="GO" id="GO:0070006">
    <property type="term" value="F:metalloaminopeptidase activity"/>
    <property type="evidence" value="ECO:0007669"/>
    <property type="project" value="UniProtKB-UniRule"/>
</dbReference>
<dbReference type="GO" id="GO:0005829">
    <property type="term" value="C:cytosol"/>
    <property type="evidence" value="ECO:0007669"/>
    <property type="project" value="TreeGrafter"/>
</dbReference>
<evidence type="ECO:0000313" key="10">
    <source>
        <dbReference type="Proteomes" id="UP000034704"/>
    </source>
</evidence>
<comment type="catalytic activity">
    <reaction evidence="6 7">
        <text>Release of N-terminal amino acids, preferentially methionine, from peptides and arylamides.</text>
        <dbReference type="EC" id="3.4.11.18"/>
    </reaction>
</comment>
<evidence type="ECO:0000256" key="4">
    <source>
        <dbReference type="ARBA" id="ARBA00022723"/>
    </source>
</evidence>
<dbReference type="CDD" id="cd01086">
    <property type="entry name" value="MetAP1"/>
    <property type="match status" value="1"/>
</dbReference>
<evidence type="ECO:0000256" key="1">
    <source>
        <dbReference type="ARBA" id="ARBA00002521"/>
    </source>
</evidence>
<comment type="cofactor">
    <cofactor evidence="6">
        <name>Co(2+)</name>
        <dbReference type="ChEBI" id="CHEBI:48828"/>
    </cofactor>
    <cofactor evidence="6">
        <name>Zn(2+)</name>
        <dbReference type="ChEBI" id="CHEBI:29105"/>
    </cofactor>
    <cofactor evidence="6">
        <name>Mn(2+)</name>
        <dbReference type="ChEBI" id="CHEBI:29035"/>
    </cofactor>
    <cofactor evidence="6">
        <name>Fe(2+)</name>
        <dbReference type="ChEBI" id="CHEBI:29033"/>
    </cofactor>
    <text evidence="6">Binds 2 divalent metal cations per subunit. Has a high-affinity and a low affinity metal-binding site. The true nature of the physiological cofactor is under debate. The enzyme is active with cobalt, zinc, manganese or divalent iron ions. Most likely, methionine aminopeptidases function as mononuclear Fe(2+)-metalloproteases under physiological conditions, and the catalytically relevant metal-binding site has been assigned to the histidine-containing high-affinity site.</text>
</comment>
<feature type="binding site" evidence="6">
    <location>
        <position position="241"/>
    </location>
    <ligand>
        <name>a divalent metal cation</name>
        <dbReference type="ChEBI" id="CHEBI:60240"/>
        <label>1</label>
    </ligand>
</feature>
<feature type="binding site" evidence="6">
    <location>
        <position position="177"/>
    </location>
    <ligand>
        <name>a divalent metal cation</name>
        <dbReference type="ChEBI" id="CHEBI:60240"/>
        <label>2</label>
        <note>catalytic</note>
    </ligand>
</feature>
<reference evidence="9 10" key="1">
    <citation type="journal article" date="2015" name="Nature">
        <title>rRNA introns, odd ribosomes, and small enigmatic genomes across a large radiation of phyla.</title>
        <authorList>
            <person name="Brown C.T."/>
            <person name="Hug L.A."/>
            <person name="Thomas B.C."/>
            <person name="Sharon I."/>
            <person name="Castelle C.J."/>
            <person name="Singh A."/>
            <person name="Wilkins M.J."/>
            <person name="Williams K.H."/>
            <person name="Banfield J.F."/>
        </authorList>
    </citation>
    <scope>NUCLEOTIDE SEQUENCE [LARGE SCALE GENOMIC DNA]</scope>
</reference>
<dbReference type="GO" id="GO:0046872">
    <property type="term" value="F:metal ion binding"/>
    <property type="evidence" value="ECO:0007669"/>
    <property type="project" value="UniProtKB-UniRule"/>
</dbReference>
<comment type="caution">
    <text evidence="9">The sequence shown here is derived from an EMBL/GenBank/DDBJ whole genome shotgun (WGS) entry which is preliminary data.</text>
</comment>
<dbReference type="Gene3D" id="3.90.230.10">
    <property type="entry name" value="Creatinase/methionine aminopeptidase superfamily"/>
    <property type="match status" value="1"/>
</dbReference>
<dbReference type="PRINTS" id="PR00599">
    <property type="entry name" value="MAPEPTIDASE"/>
</dbReference>
<feature type="binding site" evidence="6">
    <location>
        <position position="210"/>
    </location>
    <ligand>
        <name>a divalent metal cation</name>
        <dbReference type="ChEBI" id="CHEBI:60240"/>
        <label>2</label>
        <note>catalytic</note>
    </ligand>
</feature>
<dbReference type="EMBL" id="LCDG01000002">
    <property type="protein sequence ID" value="KKS48152.1"/>
    <property type="molecule type" value="Genomic_DNA"/>
</dbReference>
<proteinExistence type="inferred from homology"/>
<protein>
    <recommendedName>
        <fullName evidence="6 7">Methionine aminopeptidase</fullName>
        <shortName evidence="6">MAP</shortName>
        <shortName evidence="6">MetAP</shortName>
        <ecNumber evidence="6 7">3.4.11.18</ecNumber>
    </recommendedName>
    <alternativeName>
        <fullName evidence="6">Peptidase M</fullName>
    </alternativeName>
</protein>
<dbReference type="PANTHER" id="PTHR43330:SF27">
    <property type="entry name" value="METHIONINE AMINOPEPTIDASE"/>
    <property type="match status" value="1"/>
</dbReference>
<feature type="binding site" evidence="6">
    <location>
        <position position="184"/>
    </location>
    <ligand>
        <name>substrate</name>
    </ligand>
</feature>
<dbReference type="InterPro" id="IPR036005">
    <property type="entry name" value="Creatinase/aminopeptidase-like"/>
</dbReference>
<name>A0A0G0ZHH4_9BACT</name>
<dbReference type="InterPro" id="IPR000994">
    <property type="entry name" value="Pept_M24"/>
</dbReference>
<feature type="binding site" evidence="6">
    <location>
        <position position="114"/>
    </location>
    <ligand>
        <name>a divalent metal cation</name>
        <dbReference type="ChEBI" id="CHEBI:60240"/>
        <label>1</label>
    </ligand>
</feature>
<keyword evidence="4 6" id="KW-0479">Metal-binding</keyword>
<dbReference type="PATRIC" id="fig|1618756.3.peg.119"/>
<evidence type="ECO:0000256" key="7">
    <source>
        <dbReference type="RuleBase" id="RU003653"/>
    </source>
</evidence>
<comment type="function">
    <text evidence="1 6">Removes the N-terminal methionine from nascent proteins. The N-terminal methionine is often cleaved when the second residue in the primary sequence is small and uncharged (Met-Ala-, Cys, Gly, Pro, Ser, Thr, or Val). Requires deformylation of the N(alpha)-formylated initiator methionine before it can be hydrolyzed.</text>
</comment>
<feature type="domain" description="Peptidase M24" evidence="8">
    <location>
        <begin position="15"/>
        <end position="248"/>
    </location>
</feature>
<accession>A0A0G0ZHH4</accession>
<dbReference type="Proteomes" id="UP000034704">
    <property type="component" value="Unassembled WGS sequence"/>
</dbReference>
<dbReference type="Pfam" id="PF00557">
    <property type="entry name" value="Peptidase_M24"/>
    <property type="match status" value="1"/>
</dbReference>
<dbReference type="InterPro" id="IPR002467">
    <property type="entry name" value="Pept_M24A_MAP1"/>
</dbReference>
<dbReference type="HAMAP" id="MF_01974">
    <property type="entry name" value="MetAP_1"/>
    <property type="match status" value="1"/>
</dbReference>
<evidence type="ECO:0000256" key="3">
    <source>
        <dbReference type="ARBA" id="ARBA00022670"/>
    </source>
</evidence>
<keyword evidence="3 6" id="KW-0645">Protease</keyword>
<sequence>MAKNGLIKTKEEIEVLREGGRRLSRVLSTVRDSVAPGVTTNELDQLAEKLIREGGDEPAFLHYQPEGAHTAYPSTLCVSVNDEVVHGIGGNRVLKEGDIVSIDTGVKHKGFFTDSALTVPVGKIDDIAKRLISATEGALVAGIGAARTGNTIGDIGYAIEKYVKEHGFVVVEELGGHGVGYSQHEDPHIANYGERGQGMRLKPGMVIALEPIVNEGTRYIKLMPDGYTYVTKDHKRSAHFEHTILITDGDAEILTKR</sequence>
<dbReference type="EC" id="3.4.11.18" evidence="6 7"/>
<dbReference type="STRING" id="1618756.UV12_C0002G0001"/>
<evidence type="ECO:0000256" key="2">
    <source>
        <dbReference type="ARBA" id="ARBA00022438"/>
    </source>
</evidence>
<gene>
    <name evidence="6" type="primary">map</name>
    <name evidence="9" type="ORF">UV12_C0002G0001</name>
</gene>
<evidence type="ECO:0000259" key="8">
    <source>
        <dbReference type="Pfam" id="PF00557"/>
    </source>
</evidence>
<dbReference type="SUPFAM" id="SSF55920">
    <property type="entry name" value="Creatinase/aminopeptidase"/>
    <property type="match status" value="1"/>
</dbReference>
<dbReference type="PANTHER" id="PTHR43330">
    <property type="entry name" value="METHIONINE AMINOPEPTIDASE"/>
    <property type="match status" value="1"/>
</dbReference>
<keyword evidence="2 6" id="KW-0031">Aminopeptidase</keyword>
<evidence type="ECO:0000256" key="5">
    <source>
        <dbReference type="ARBA" id="ARBA00022801"/>
    </source>
</evidence>
<dbReference type="InterPro" id="IPR001714">
    <property type="entry name" value="Pept_M24_MAP"/>
</dbReference>
<dbReference type="GO" id="GO:0004239">
    <property type="term" value="F:initiator methionyl aminopeptidase activity"/>
    <property type="evidence" value="ECO:0007669"/>
    <property type="project" value="UniProtKB-UniRule"/>
</dbReference>
<dbReference type="GO" id="GO:0006508">
    <property type="term" value="P:proteolysis"/>
    <property type="evidence" value="ECO:0007669"/>
    <property type="project" value="UniProtKB-KW"/>
</dbReference>
<dbReference type="NCBIfam" id="TIGR00500">
    <property type="entry name" value="met_pdase_I"/>
    <property type="match status" value="1"/>
</dbReference>
<evidence type="ECO:0000313" key="9">
    <source>
        <dbReference type="EMBL" id="KKS48152.1"/>
    </source>
</evidence>
<feature type="binding site" evidence="6">
    <location>
        <position position="103"/>
    </location>
    <ligand>
        <name>a divalent metal cation</name>
        <dbReference type="ChEBI" id="CHEBI:60240"/>
        <label>1</label>
    </ligand>
</feature>
<evidence type="ECO:0000256" key="6">
    <source>
        <dbReference type="HAMAP-Rule" id="MF_01974"/>
    </source>
</evidence>
<comment type="similarity">
    <text evidence="6">Belongs to the peptidase M24A family. Methionine aminopeptidase type 1 subfamily.</text>
</comment>
<feature type="binding site" evidence="6">
    <location>
        <position position="86"/>
    </location>
    <ligand>
        <name>substrate</name>
    </ligand>
</feature>